<dbReference type="PANTHER" id="PTHR38926">
    <property type="entry name" value="F-BOX DOMAIN CONTAINING PROTEIN, EXPRESSED"/>
    <property type="match status" value="1"/>
</dbReference>
<dbReference type="InterPro" id="IPR001810">
    <property type="entry name" value="F-box_dom"/>
</dbReference>
<dbReference type="Gene3D" id="3.80.10.10">
    <property type="entry name" value="Ribonuclease Inhibitor"/>
    <property type="match status" value="1"/>
</dbReference>
<evidence type="ECO:0000313" key="4">
    <source>
        <dbReference type="EMBL" id="KAK1643032.1"/>
    </source>
</evidence>
<dbReference type="EMBL" id="JAUUTY010000004">
    <property type="protein sequence ID" value="KAK1643032.1"/>
    <property type="molecule type" value="Genomic_DNA"/>
</dbReference>
<dbReference type="PANTHER" id="PTHR38926:SF46">
    <property type="entry name" value="F-BOX DOMAIN-CONTAINING PROTEIN"/>
    <property type="match status" value="1"/>
</dbReference>
<evidence type="ECO:0000259" key="2">
    <source>
        <dbReference type="Pfam" id="PF12937"/>
    </source>
</evidence>
<dbReference type="CDD" id="cd09272">
    <property type="entry name" value="RNase_HI_RT_Ty1"/>
    <property type="match status" value="1"/>
</dbReference>
<name>A0AAD8S2Y8_LOLMU</name>
<protein>
    <recommendedName>
        <fullName evidence="6">F-box domain-containing protein</fullName>
    </recommendedName>
</protein>
<dbReference type="Pfam" id="PF24758">
    <property type="entry name" value="LRR_At5g56370"/>
    <property type="match status" value="1"/>
</dbReference>
<evidence type="ECO:0000259" key="3">
    <source>
        <dbReference type="Pfam" id="PF24758"/>
    </source>
</evidence>
<dbReference type="InterPro" id="IPR055411">
    <property type="entry name" value="LRR_FXL15/At3g58940/PEG3-like"/>
</dbReference>
<dbReference type="InterPro" id="IPR032675">
    <property type="entry name" value="LRR_dom_sf"/>
</dbReference>
<organism evidence="4 5">
    <name type="scientific">Lolium multiflorum</name>
    <name type="common">Italian ryegrass</name>
    <name type="synonym">Lolium perenne subsp. multiflorum</name>
    <dbReference type="NCBI Taxonomy" id="4521"/>
    <lineage>
        <taxon>Eukaryota</taxon>
        <taxon>Viridiplantae</taxon>
        <taxon>Streptophyta</taxon>
        <taxon>Embryophyta</taxon>
        <taxon>Tracheophyta</taxon>
        <taxon>Spermatophyta</taxon>
        <taxon>Magnoliopsida</taxon>
        <taxon>Liliopsida</taxon>
        <taxon>Poales</taxon>
        <taxon>Poaceae</taxon>
        <taxon>BOP clade</taxon>
        <taxon>Pooideae</taxon>
        <taxon>Poodae</taxon>
        <taxon>Poeae</taxon>
        <taxon>Poeae Chloroplast Group 2 (Poeae type)</taxon>
        <taxon>Loliodinae</taxon>
        <taxon>Loliinae</taxon>
        <taxon>Lolium</taxon>
    </lineage>
</organism>
<dbReference type="Pfam" id="PF12937">
    <property type="entry name" value="F-box-like"/>
    <property type="match status" value="1"/>
</dbReference>
<dbReference type="AlphaFoldDB" id="A0AAD8S2Y8"/>
<feature type="chain" id="PRO_5042290671" description="F-box domain-containing protein" evidence="1">
    <location>
        <begin position="23"/>
        <end position="470"/>
    </location>
</feature>
<evidence type="ECO:0008006" key="6">
    <source>
        <dbReference type="Google" id="ProtNLM"/>
    </source>
</evidence>
<dbReference type="SUPFAM" id="SSF81383">
    <property type="entry name" value="F-box domain"/>
    <property type="match status" value="1"/>
</dbReference>
<comment type="caution">
    <text evidence="4">The sequence shown here is derived from an EMBL/GenBank/DDBJ whole genome shotgun (WGS) entry which is preliminary data.</text>
</comment>
<keyword evidence="5" id="KW-1185">Reference proteome</keyword>
<gene>
    <name evidence="4" type="ORF">QYE76_060837</name>
</gene>
<reference evidence="4" key="1">
    <citation type="submission" date="2023-07" db="EMBL/GenBank/DDBJ databases">
        <title>A chromosome-level genome assembly of Lolium multiflorum.</title>
        <authorList>
            <person name="Chen Y."/>
            <person name="Copetti D."/>
            <person name="Kolliker R."/>
            <person name="Studer B."/>
        </authorList>
    </citation>
    <scope>NUCLEOTIDE SEQUENCE</scope>
    <source>
        <strain evidence="4">02402/16</strain>
        <tissue evidence="4">Leaf</tissue>
    </source>
</reference>
<proteinExistence type="predicted"/>
<keyword evidence="1" id="KW-0732">Signal</keyword>
<dbReference type="Proteomes" id="UP001231189">
    <property type="component" value="Unassembled WGS sequence"/>
</dbReference>
<dbReference type="InterPro" id="IPR036047">
    <property type="entry name" value="F-box-like_dom_sf"/>
</dbReference>
<feature type="domain" description="F-box" evidence="2">
    <location>
        <begin position="269"/>
        <end position="314"/>
    </location>
</feature>
<accession>A0AAD8S2Y8</accession>
<evidence type="ECO:0000256" key="1">
    <source>
        <dbReference type="SAM" id="SignalP"/>
    </source>
</evidence>
<feature type="signal peptide" evidence="1">
    <location>
        <begin position="1"/>
        <end position="22"/>
    </location>
</feature>
<feature type="domain" description="F-box/LRR-repeat protein 15/At3g58940/PEG3-like LRR" evidence="3">
    <location>
        <begin position="368"/>
        <end position="434"/>
    </location>
</feature>
<dbReference type="Gene3D" id="1.20.1280.50">
    <property type="match status" value="1"/>
</dbReference>
<dbReference type="SUPFAM" id="SSF52047">
    <property type="entry name" value="RNI-like"/>
    <property type="match status" value="1"/>
</dbReference>
<sequence>MALLTAEVTWLRWLLADFGVSAHAPTPLLSDSTGAISIARDPVKHELTKHIGVDAFYVRHAVQHQVHCWKVFSAQLAGVITELPLNKLQSLELDDIDLLVGELITILENCPNLDVLTVRDCSGLDEEDEKFARIKNLIYDCVAAGRDQHLSSRFPSTTISQSSLRSGTGGGCGGVGFGGGGGCGSAGGCDNGGGCGSVGGFGGGGGSSGGCGNGGGRAPLRLRSPDQPEIYIKITNEATAGLFWVSKSQEMDAAAPPQSASEEPPARDWSLLPLDVLALVFVRLGAVDVLASASLVCCTWLQAAKVPDVWRVVDMENHNKDVFDFLDDEFADLVAMAKSAVDRSDGQLREFAGKHFVTGELMQYIVERSPSLTTLRLVCCCSVFSASLASLTRESPMRELRSLELDDVDITLEKLSAVLENCPLLEDLTLRDCEGMHEKDEQVLRAKFARIKTLKFECEDDFDWLEWPVF</sequence>
<evidence type="ECO:0000313" key="5">
    <source>
        <dbReference type="Proteomes" id="UP001231189"/>
    </source>
</evidence>